<feature type="transmembrane region" description="Helical" evidence="6">
    <location>
        <begin position="84"/>
        <end position="103"/>
    </location>
</feature>
<evidence type="ECO:0000256" key="6">
    <source>
        <dbReference type="SAM" id="Phobius"/>
    </source>
</evidence>
<dbReference type="EMBL" id="LBXZ01000001">
    <property type="protein sequence ID" value="KKR41255.1"/>
    <property type="molecule type" value="Genomic_DNA"/>
</dbReference>
<accession>A0A0G0T2D7</accession>
<evidence type="ECO:0000256" key="4">
    <source>
        <dbReference type="ARBA" id="ARBA00022989"/>
    </source>
</evidence>
<evidence type="ECO:0000256" key="5">
    <source>
        <dbReference type="ARBA" id="ARBA00023136"/>
    </source>
</evidence>
<dbReference type="GO" id="GO:0005886">
    <property type="term" value="C:plasma membrane"/>
    <property type="evidence" value="ECO:0007669"/>
    <property type="project" value="TreeGrafter"/>
</dbReference>
<dbReference type="AlphaFoldDB" id="A0A0G0T2D7"/>
<dbReference type="GO" id="GO:0015086">
    <property type="term" value="F:cadmium ion transmembrane transporter activity"/>
    <property type="evidence" value="ECO:0007669"/>
    <property type="project" value="TreeGrafter"/>
</dbReference>
<dbReference type="Proteomes" id="UP000034072">
    <property type="component" value="Unassembled WGS sequence"/>
</dbReference>
<dbReference type="PANTHER" id="PTHR11706">
    <property type="entry name" value="SOLUTE CARRIER PROTEIN FAMILY 11 MEMBER"/>
    <property type="match status" value="1"/>
</dbReference>
<dbReference type="GO" id="GO:0034755">
    <property type="term" value="P:iron ion transmembrane transport"/>
    <property type="evidence" value="ECO:0007669"/>
    <property type="project" value="TreeGrafter"/>
</dbReference>
<feature type="transmembrane region" description="Helical" evidence="6">
    <location>
        <begin position="123"/>
        <end position="142"/>
    </location>
</feature>
<dbReference type="PANTHER" id="PTHR11706:SF33">
    <property type="entry name" value="NATURAL RESISTANCE-ASSOCIATED MACROPHAGE PROTEIN 2"/>
    <property type="match status" value="1"/>
</dbReference>
<dbReference type="Pfam" id="PF01566">
    <property type="entry name" value="Nramp"/>
    <property type="match status" value="1"/>
</dbReference>
<sequence>MPIIKKLKRVWELLGAGFITGASDDEPSAIATYTIAGAKYGYSMLWASLFTLPFMIAMQEMSGRIGRVSNMGLAGNMKKHYPRWLMFFIAGLIVIANTINIGSNMSAMTQAFSMVTGLTDINHHRLVAIAITILILAVTIYLPYKRIFAIFKWTALSLFAYIFATFTINQDWGNILFHTLIPTFHFSKDYFIVLIAFFGTTLSPYLFFWQANQEVEEKMIEQCKPGHVCHLRPATDVELSRLTTDTRIGMSFSNIITFFIITLAASTLFKAGLHNIESLQDAARALEPLAGEYSYLLFTVGIISAGFLGIPVLAGSAAYVIAEVFGWSEGLNKSFAKAKEFYAVVIASTFIGLLIPLLGLNPVKALFYTSIIYGVIAPILIMMVLHMSNNKKIMGTHTNGWLTNLFGHTAFVIMAILAVLTFFVL</sequence>
<evidence type="ECO:0000256" key="2">
    <source>
        <dbReference type="ARBA" id="ARBA00022448"/>
    </source>
</evidence>
<feature type="transmembrane region" description="Helical" evidence="6">
    <location>
        <begin position="251"/>
        <end position="273"/>
    </location>
</feature>
<keyword evidence="2" id="KW-0813">Transport</keyword>
<feature type="transmembrane region" description="Helical" evidence="6">
    <location>
        <begin position="149"/>
        <end position="170"/>
    </location>
</feature>
<evidence type="ECO:0000256" key="1">
    <source>
        <dbReference type="ARBA" id="ARBA00004141"/>
    </source>
</evidence>
<organism evidence="7 8">
    <name type="scientific">Candidatus Yanofskybacteria bacterium GW2011_GWE2_40_11</name>
    <dbReference type="NCBI Taxonomy" id="1619033"/>
    <lineage>
        <taxon>Bacteria</taxon>
        <taxon>Candidatus Yanofskyibacteriota</taxon>
    </lineage>
</organism>
<evidence type="ECO:0000256" key="3">
    <source>
        <dbReference type="ARBA" id="ARBA00022692"/>
    </source>
</evidence>
<dbReference type="InterPro" id="IPR001046">
    <property type="entry name" value="NRAMP_fam"/>
</dbReference>
<keyword evidence="4 6" id="KW-1133">Transmembrane helix</keyword>
<proteinExistence type="predicted"/>
<protein>
    <submittedName>
        <fullName evidence="7">Natural resistance-associated macrophage protein</fullName>
    </submittedName>
</protein>
<dbReference type="GO" id="GO:0005384">
    <property type="term" value="F:manganese ion transmembrane transporter activity"/>
    <property type="evidence" value="ECO:0007669"/>
    <property type="project" value="TreeGrafter"/>
</dbReference>
<feature type="transmembrane region" description="Helical" evidence="6">
    <location>
        <begin position="190"/>
        <end position="209"/>
    </location>
</feature>
<reference evidence="7 8" key="1">
    <citation type="journal article" date="2015" name="Nature">
        <title>rRNA introns, odd ribosomes, and small enigmatic genomes across a large radiation of phyla.</title>
        <authorList>
            <person name="Brown C.T."/>
            <person name="Hug L.A."/>
            <person name="Thomas B.C."/>
            <person name="Sharon I."/>
            <person name="Castelle C.J."/>
            <person name="Singh A."/>
            <person name="Wilkins M.J."/>
            <person name="Williams K.H."/>
            <person name="Banfield J.F."/>
        </authorList>
    </citation>
    <scope>NUCLEOTIDE SEQUENCE [LARGE SCALE GENOMIC DNA]</scope>
</reference>
<name>A0A0G0T2D7_9BACT</name>
<keyword evidence="3 6" id="KW-0812">Transmembrane</keyword>
<dbReference type="PATRIC" id="fig|1619033.3.peg.164"/>
<evidence type="ECO:0000313" key="8">
    <source>
        <dbReference type="Proteomes" id="UP000034072"/>
    </source>
</evidence>
<gene>
    <name evidence="7" type="ORF">UT75_C0001G0159</name>
</gene>
<evidence type="ECO:0000313" key="7">
    <source>
        <dbReference type="EMBL" id="KKR41255.1"/>
    </source>
</evidence>
<comment type="subcellular location">
    <subcellularLocation>
        <location evidence="1">Membrane</location>
        <topology evidence="1">Multi-pass membrane protein</topology>
    </subcellularLocation>
</comment>
<feature type="transmembrane region" description="Helical" evidence="6">
    <location>
        <begin position="405"/>
        <end position="424"/>
    </location>
</feature>
<comment type="caution">
    <text evidence="7">The sequence shown here is derived from an EMBL/GenBank/DDBJ whole genome shotgun (WGS) entry which is preliminary data.</text>
</comment>
<feature type="transmembrane region" description="Helical" evidence="6">
    <location>
        <begin position="341"/>
        <end position="359"/>
    </location>
</feature>
<feature type="transmembrane region" description="Helical" evidence="6">
    <location>
        <begin position="365"/>
        <end position="385"/>
    </location>
</feature>
<keyword evidence="5 6" id="KW-0472">Membrane</keyword>
<feature type="transmembrane region" description="Helical" evidence="6">
    <location>
        <begin position="293"/>
        <end position="321"/>
    </location>
</feature>